<keyword evidence="3" id="KW-1185">Reference proteome</keyword>
<dbReference type="RefSeq" id="WP_172838734.1">
    <property type="nucleotide sequence ID" value="NZ_MPRJ01000009.1"/>
</dbReference>
<dbReference type="AlphaFoldDB" id="A0A1T2KXK6"/>
<dbReference type="InterPro" id="IPR032711">
    <property type="entry name" value="SoxY"/>
</dbReference>
<dbReference type="PROSITE" id="PS51318">
    <property type="entry name" value="TAT"/>
    <property type="match status" value="1"/>
</dbReference>
<organism evidence="2 3">
    <name type="scientific">Solemya velesiana gill symbiont</name>
    <dbReference type="NCBI Taxonomy" id="1918948"/>
    <lineage>
        <taxon>Bacteria</taxon>
        <taxon>Pseudomonadati</taxon>
        <taxon>Pseudomonadota</taxon>
        <taxon>Gammaproteobacteria</taxon>
        <taxon>sulfur-oxidizing symbionts</taxon>
    </lineage>
</organism>
<dbReference type="InterPro" id="IPR038162">
    <property type="entry name" value="SoxY_sf"/>
</dbReference>
<evidence type="ECO:0000313" key="2">
    <source>
        <dbReference type="EMBL" id="OOZ37500.1"/>
    </source>
</evidence>
<dbReference type="PIRSF" id="PIRSF010312">
    <property type="entry name" value="Sulphur_oxidation_SoxY"/>
    <property type="match status" value="1"/>
</dbReference>
<evidence type="ECO:0000259" key="1">
    <source>
        <dbReference type="Pfam" id="PF13501"/>
    </source>
</evidence>
<gene>
    <name evidence="2" type="ORF">BOW51_02235</name>
</gene>
<feature type="domain" description="Ig-like SoxY" evidence="1">
    <location>
        <begin position="52"/>
        <end position="156"/>
    </location>
</feature>
<accession>A0A1T2KXK6</accession>
<protein>
    <submittedName>
        <fullName evidence="2">Thiosulfate oxidation carrier protein SoxY</fullName>
    </submittedName>
</protein>
<dbReference type="InterPro" id="IPR006311">
    <property type="entry name" value="TAT_signal"/>
</dbReference>
<dbReference type="Gene3D" id="2.60.40.2470">
    <property type="entry name" value="SoxY domain"/>
    <property type="match status" value="1"/>
</dbReference>
<name>A0A1T2KXK6_9GAMM</name>
<proteinExistence type="predicted"/>
<dbReference type="Pfam" id="PF13501">
    <property type="entry name" value="SoxY"/>
    <property type="match status" value="1"/>
</dbReference>
<reference evidence="2 3" key="1">
    <citation type="submission" date="2016-11" db="EMBL/GenBank/DDBJ databases">
        <title>Mixed transmission modes and dynamic genome evolution in an obligate animal-bacterial symbiosis.</title>
        <authorList>
            <person name="Russell S.L."/>
            <person name="Corbett-Detig R.B."/>
            <person name="Cavanaugh C.M."/>
        </authorList>
    </citation>
    <scope>NUCLEOTIDE SEQUENCE [LARGE SCALE GENOMIC DNA]</scope>
    <source>
        <strain evidence="2">Se-Cadez</strain>
    </source>
</reference>
<sequence length="158" mass="15905">MNMKRRIFVKGSVAAGALGVAVGAGLLTPKAVLAAWPKEAFEAKKVADALSALYGTGDTTESGDIKIKAPDIAENGAVVPITVTVSTDMAGVESISIIAANNPAPLVASFNMGEGAMGFVSTRIKMGKTGDVIAVVKSGGKLQSNRKEVKVTIGGCGG</sequence>
<comment type="caution">
    <text evidence="2">The sequence shown here is derived from an EMBL/GenBank/DDBJ whole genome shotgun (WGS) entry which is preliminary data.</text>
</comment>
<evidence type="ECO:0000313" key="3">
    <source>
        <dbReference type="Proteomes" id="UP000190896"/>
    </source>
</evidence>
<dbReference type="NCBIfam" id="TIGR04488">
    <property type="entry name" value="SoxY_true_GGCGG"/>
    <property type="match status" value="1"/>
</dbReference>
<dbReference type="EMBL" id="MPRJ01000009">
    <property type="protein sequence ID" value="OOZ37500.1"/>
    <property type="molecule type" value="Genomic_DNA"/>
</dbReference>
<dbReference type="InterPro" id="IPR016568">
    <property type="entry name" value="Sulphur_oxidation_SoxY"/>
</dbReference>
<dbReference type="Proteomes" id="UP000190896">
    <property type="component" value="Unassembled WGS sequence"/>
</dbReference>